<sequence>MAALLLVTAGSAFGAEVTADRAFPAGHTKAEIILAQATSGSHDHDHDHDHGDAQIYKGYFEDSQIAERTLTDWQGDWQSVYPLLRAGALDPVMAHKAEHGDKSAGDYKAYYEVGYRTDVERITIDGDIVTFYRDGQPIAASYESDGSEILTYEKGNRGVRFIFEKVAGDAAAPRFIQFSDHRIAPAAADHYHLYWGDDRAAVLKELTNWPTYYPAALDAGEIVAEMNAH</sequence>
<dbReference type="EMBL" id="VFRP01000036">
    <property type="protein sequence ID" value="TPE47006.1"/>
    <property type="molecule type" value="Genomic_DNA"/>
</dbReference>
<reference evidence="4 5" key="1">
    <citation type="submission" date="2019-06" db="EMBL/GenBank/DDBJ databases">
        <title>A novel bacterium of genus Amaricoccus, isolated from marine sediment.</title>
        <authorList>
            <person name="Huang H."/>
            <person name="Mo K."/>
            <person name="Hu Y."/>
        </authorList>
    </citation>
    <scope>NUCLEOTIDE SEQUENCE [LARGE SCALE GENOMIC DNA]</scope>
    <source>
        <strain evidence="4 5">HB172011</strain>
    </source>
</reference>
<dbReference type="SUPFAM" id="SSF50814">
    <property type="entry name" value="Lipocalins"/>
    <property type="match status" value="1"/>
</dbReference>
<proteinExistence type="predicted"/>
<dbReference type="Gene3D" id="2.40.128.20">
    <property type="match status" value="1"/>
</dbReference>
<dbReference type="InterPro" id="IPR015304">
    <property type="entry name" value="ZinT_dom"/>
</dbReference>
<evidence type="ECO:0000256" key="1">
    <source>
        <dbReference type="ARBA" id="ARBA00022729"/>
    </source>
</evidence>
<gene>
    <name evidence="4" type="ORF">FJM51_20865</name>
</gene>
<dbReference type="Proteomes" id="UP000319255">
    <property type="component" value="Unassembled WGS sequence"/>
</dbReference>
<keyword evidence="2" id="KW-0862">Zinc</keyword>
<evidence type="ECO:0000313" key="5">
    <source>
        <dbReference type="Proteomes" id="UP000319255"/>
    </source>
</evidence>
<dbReference type="AlphaFoldDB" id="A0A501WMP1"/>
<name>A0A501WMP1_9RHOB</name>
<evidence type="ECO:0000256" key="2">
    <source>
        <dbReference type="ARBA" id="ARBA00022833"/>
    </source>
</evidence>
<dbReference type="GO" id="GO:0008270">
    <property type="term" value="F:zinc ion binding"/>
    <property type="evidence" value="ECO:0007669"/>
    <property type="project" value="InterPro"/>
</dbReference>
<dbReference type="OrthoDB" id="9810636at2"/>
<keyword evidence="1" id="KW-0732">Signal</keyword>
<protein>
    <submittedName>
        <fullName evidence="4">Metal-binding protein ZinT</fullName>
    </submittedName>
</protein>
<feature type="domain" description="ZinT" evidence="3">
    <location>
        <begin position="53"/>
        <end position="229"/>
    </location>
</feature>
<evidence type="ECO:0000313" key="4">
    <source>
        <dbReference type="EMBL" id="TPE47006.1"/>
    </source>
</evidence>
<comment type="caution">
    <text evidence="4">The sequence shown here is derived from an EMBL/GenBank/DDBJ whole genome shotgun (WGS) entry which is preliminary data.</text>
</comment>
<dbReference type="Pfam" id="PF09223">
    <property type="entry name" value="ZinT"/>
    <property type="match status" value="1"/>
</dbReference>
<dbReference type="InterPro" id="IPR012674">
    <property type="entry name" value="Calycin"/>
</dbReference>
<keyword evidence="5" id="KW-1185">Reference proteome</keyword>
<organism evidence="4 5">
    <name type="scientific">Amaricoccus solimangrovi</name>
    <dbReference type="NCBI Taxonomy" id="2589815"/>
    <lineage>
        <taxon>Bacteria</taxon>
        <taxon>Pseudomonadati</taxon>
        <taxon>Pseudomonadota</taxon>
        <taxon>Alphaproteobacteria</taxon>
        <taxon>Rhodobacterales</taxon>
        <taxon>Paracoccaceae</taxon>
        <taxon>Amaricoccus</taxon>
    </lineage>
</organism>
<accession>A0A501WMP1</accession>
<evidence type="ECO:0000259" key="3">
    <source>
        <dbReference type="Pfam" id="PF09223"/>
    </source>
</evidence>